<keyword evidence="1" id="KW-0175">Coiled coil</keyword>
<dbReference type="EMBL" id="HBER01060008">
    <property type="protein sequence ID" value="CAD8554647.1"/>
    <property type="molecule type" value="Transcribed_RNA"/>
</dbReference>
<organism evidence="2">
    <name type="scientific">Calcidiscus leptoporus</name>
    <dbReference type="NCBI Taxonomy" id="127549"/>
    <lineage>
        <taxon>Eukaryota</taxon>
        <taxon>Haptista</taxon>
        <taxon>Haptophyta</taxon>
        <taxon>Prymnesiophyceae</taxon>
        <taxon>Coccolithales</taxon>
        <taxon>Calcidiscaceae</taxon>
        <taxon>Calcidiscus</taxon>
    </lineage>
</organism>
<dbReference type="AlphaFoldDB" id="A0A7S0JKQ0"/>
<evidence type="ECO:0000313" key="2">
    <source>
        <dbReference type="EMBL" id="CAD8554647.1"/>
    </source>
</evidence>
<feature type="coiled-coil region" evidence="1">
    <location>
        <begin position="244"/>
        <end position="271"/>
    </location>
</feature>
<feature type="coiled-coil region" evidence="1">
    <location>
        <begin position="109"/>
        <end position="193"/>
    </location>
</feature>
<name>A0A7S0JKQ0_9EUKA</name>
<gene>
    <name evidence="2" type="ORF">CLEP1334_LOCUS29938</name>
</gene>
<accession>A0A7S0JKQ0</accession>
<reference evidence="2" key="1">
    <citation type="submission" date="2021-01" db="EMBL/GenBank/DDBJ databases">
        <authorList>
            <person name="Corre E."/>
            <person name="Pelletier E."/>
            <person name="Niang G."/>
            <person name="Scheremetjew M."/>
            <person name="Finn R."/>
            <person name="Kale V."/>
            <person name="Holt S."/>
            <person name="Cochrane G."/>
            <person name="Meng A."/>
            <person name="Brown T."/>
            <person name="Cohen L."/>
        </authorList>
    </citation>
    <scope>NUCLEOTIDE SEQUENCE</scope>
    <source>
        <strain evidence="2">RCC1130</strain>
    </source>
</reference>
<protein>
    <submittedName>
        <fullName evidence="2">Uncharacterized protein</fullName>
    </submittedName>
</protein>
<proteinExistence type="predicted"/>
<sequence>MLRPELVEIKNTIKSLKKDAEMRLTLDMEAQQSFEFISDQVHGLRRAFSTLSDVLIEEVDLIRSEAVERNQDLQQRHTVQAKALKANKTDIALLRGEAQAARSALSGRAFALEERLDAMQEDLKVLAQEVAKGSSAQHLLQLEVVELRSQLEEEARGRRAAVEALEGRVAQLLERLDAHSQDARASMQALDEDISRVRTTSERQLGSHSAAIEHNKGKLLQTGQAIEKQWSATKALQQRAESLASSTSLQNQQLNERLETMSKQQARWKASIEEALKTLSADSQLLQAHCRSLESTVGTSRTDARRLISEHEAETQRQCDTLGRAIHSLADTLNLTSPLISMGSLSTNAQ</sequence>
<evidence type="ECO:0000256" key="1">
    <source>
        <dbReference type="SAM" id="Coils"/>
    </source>
</evidence>